<organism evidence="11 12">
    <name type="scientific">Vibrio bivalvicida</name>
    <dbReference type="NCBI Taxonomy" id="1276888"/>
    <lineage>
        <taxon>Bacteria</taxon>
        <taxon>Pseudomonadati</taxon>
        <taxon>Pseudomonadota</taxon>
        <taxon>Gammaproteobacteria</taxon>
        <taxon>Vibrionales</taxon>
        <taxon>Vibrionaceae</taxon>
        <taxon>Vibrio</taxon>
        <taxon>Vibrio oreintalis group</taxon>
    </lineage>
</organism>
<dbReference type="PROSITE" id="PS51007">
    <property type="entry name" value="CYTC"/>
    <property type="match status" value="2"/>
</dbReference>
<sequence>MTVTHRSFAIMLAVAVSLLLIFILSHDDVVGHQHTHGYHQSKAHAQPTNTDLITPIPEAVNVNKQYAKIGWLLFKDPQLSSNGRVSCESCHHLASNGAEPTAVSTGVEGKGTRNSITVFNTSLNYRFFWDGRANSLNDQIDEPIHSNLEMNSDWPSITEYVANSPKYVQLFTEQKLEANEQTIKSMLVEFMSALVTPNAPFDRYLQGEDIALSAQQIDGWELFQKHGCVRCHRGTNIGGGMVMKFGLYGLRFQGEERSTDTGRHMRSNKPEDMYIFRVASLRNVANTAPYFHDGQTNNLEDAIQIMAKSQLGLTLDAEELNAISAFLNSLSAERPAILKEFENESY</sequence>
<feature type="domain" description="Cytochrome c" evidence="10">
    <location>
        <begin position="214"/>
        <end position="331"/>
    </location>
</feature>
<reference evidence="11 12" key="1">
    <citation type="journal article" date="2016" name="Syst. Appl. Microbiol.">
        <title>Vibrio bivalvicida sp. nov., a novel larval pathogen for bivalve molluscs reared in a hatchery.</title>
        <authorList>
            <person name="Dubert J."/>
            <person name="Romalde J.L."/>
            <person name="Prado S."/>
            <person name="Barja J.L."/>
        </authorList>
    </citation>
    <scope>NUCLEOTIDE SEQUENCE [LARGE SCALE GENOMIC DNA]</scope>
    <source>
        <strain evidence="11 12">605</strain>
    </source>
</reference>
<dbReference type="EMBL" id="LLEI02000091">
    <property type="protein sequence ID" value="OAJ91975.1"/>
    <property type="molecule type" value="Genomic_DNA"/>
</dbReference>
<evidence type="ECO:0000256" key="1">
    <source>
        <dbReference type="ARBA" id="ARBA00004418"/>
    </source>
</evidence>
<dbReference type="SUPFAM" id="SSF46626">
    <property type="entry name" value="Cytochrome c"/>
    <property type="match status" value="2"/>
</dbReference>
<evidence type="ECO:0000256" key="7">
    <source>
        <dbReference type="ARBA" id="ARBA00023004"/>
    </source>
</evidence>
<dbReference type="AlphaFoldDB" id="A0A177XUM4"/>
<feature type="domain" description="Cytochrome c" evidence="10">
    <location>
        <begin position="65"/>
        <end position="165"/>
    </location>
</feature>
<dbReference type="GO" id="GO:0020037">
    <property type="term" value="F:heme binding"/>
    <property type="evidence" value="ECO:0007669"/>
    <property type="project" value="InterPro"/>
</dbReference>
<keyword evidence="3 9" id="KW-0479">Metal-binding</keyword>
<gene>
    <name evidence="11" type="ORF">APB76_21695</name>
</gene>
<feature type="binding site" description="axial binding residue" evidence="9">
    <location>
        <position position="306"/>
    </location>
    <ligand>
        <name>heme c</name>
        <dbReference type="ChEBI" id="CHEBI:61717"/>
        <label>2</label>
    </ligand>
    <ligandPart>
        <name>Fe</name>
        <dbReference type="ChEBI" id="CHEBI:18248"/>
    </ligandPart>
</feature>
<dbReference type="GO" id="GO:0004130">
    <property type="term" value="F:cytochrome-c peroxidase activity"/>
    <property type="evidence" value="ECO:0007669"/>
    <property type="project" value="TreeGrafter"/>
</dbReference>
<dbReference type="InterPro" id="IPR004852">
    <property type="entry name" value="Di-haem_cyt_c_peroxidsae"/>
</dbReference>
<dbReference type="PIRSF" id="PIRSF000294">
    <property type="entry name" value="Cytochrome-c_peroxidase"/>
    <property type="match status" value="1"/>
</dbReference>
<comment type="PTM">
    <text evidence="8">Binds 2 heme groups per subunit.</text>
</comment>
<dbReference type="InterPro" id="IPR009056">
    <property type="entry name" value="Cyt_c-like_dom"/>
</dbReference>
<dbReference type="Gene3D" id="1.10.760.10">
    <property type="entry name" value="Cytochrome c-like domain"/>
    <property type="match status" value="2"/>
</dbReference>
<dbReference type="PANTHER" id="PTHR30600">
    <property type="entry name" value="CYTOCHROME C PEROXIDASE-RELATED"/>
    <property type="match status" value="1"/>
</dbReference>
<keyword evidence="6" id="KW-0560">Oxidoreductase</keyword>
<keyword evidence="4" id="KW-0732">Signal</keyword>
<name>A0A177XUM4_9VIBR</name>
<feature type="binding site" description="covalent" evidence="8">
    <location>
        <position position="90"/>
    </location>
    <ligand>
        <name>heme c</name>
        <dbReference type="ChEBI" id="CHEBI:61717"/>
        <label>1</label>
    </ligand>
</feature>
<comment type="cofactor">
    <cofactor evidence="8">
        <name>heme</name>
        <dbReference type="ChEBI" id="CHEBI:30413"/>
    </cofactor>
    <text evidence="8">Binds 2 heme groups.</text>
</comment>
<evidence type="ECO:0000256" key="4">
    <source>
        <dbReference type="ARBA" id="ARBA00022729"/>
    </source>
</evidence>
<evidence type="ECO:0000256" key="2">
    <source>
        <dbReference type="ARBA" id="ARBA00022617"/>
    </source>
</evidence>
<evidence type="ECO:0000259" key="10">
    <source>
        <dbReference type="PROSITE" id="PS51007"/>
    </source>
</evidence>
<evidence type="ECO:0000256" key="3">
    <source>
        <dbReference type="ARBA" id="ARBA00022723"/>
    </source>
</evidence>
<evidence type="ECO:0000313" key="11">
    <source>
        <dbReference type="EMBL" id="OAJ91975.1"/>
    </source>
</evidence>
<evidence type="ECO:0000256" key="5">
    <source>
        <dbReference type="ARBA" id="ARBA00022764"/>
    </source>
</evidence>
<dbReference type="GO" id="GO:0009055">
    <property type="term" value="F:electron transfer activity"/>
    <property type="evidence" value="ECO:0007669"/>
    <property type="project" value="InterPro"/>
</dbReference>
<dbReference type="InterPro" id="IPR051395">
    <property type="entry name" value="Cytochrome_c_Peroxidase/MauG"/>
</dbReference>
<protein>
    <submittedName>
        <fullName evidence="11">Cytochrome B6</fullName>
    </submittedName>
</protein>
<feature type="binding site" description="covalent" evidence="8">
    <location>
        <position position="231"/>
    </location>
    <ligand>
        <name>heme c</name>
        <dbReference type="ChEBI" id="CHEBI:61717"/>
        <label>2</label>
    </ligand>
</feature>
<feature type="binding site" description="axial binding residue" evidence="9">
    <location>
        <position position="232"/>
    </location>
    <ligand>
        <name>heme c</name>
        <dbReference type="ChEBI" id="CHEBI:61717"/>
        <label>2</label>
    </ligand>
    <ligandPart>
        <name>Fe</name>
        <dbReference type="ChEBI" id="CHEBI:18248"/>
    </ligandPart>
</feature>
<feature type="binding site" description="covalent" evidence="8">
    <location>
        <position position="87"/>
    </location>
    <ligand>
        <name>heme c</name>
        <dbReference type="ChEBI" id="CHEBI:61717"/>
        <label>1</label>
    </ligand>
</feature>
<dbReference type="InterPro" id="IPR026259">
    <property type="entry name" value="MauG/Cytc_peroxidase"/>
</dbReference>
<feature type="binding site" description="axial binding residue" evidence="9">
    <location>
        <position position="91"/>
    </location>
    <ligand>
        <name>heme c</name>
        <dbReference type="ChEBI" id="CHEBI:61717"/>
        <label>1</label>
    </ligand>
    <ligandPart>
        <name>Fe</name>
        <dbReference type="ChEBI" id="CHEBI:18248"/>
    </ligandPart>
</feature>
<evidence type="ECO:0000256" key="8">
    <source>
        <dbReference type="PIRSR" id="PIRSR000294-1"/>
    </source>
</evidence>
<keyword evidence="7 9" id="KW-0408">Iron</keyword>
<evidence type="ECO:0000256" key="6">
    <source>
        <dbReference type="ARBA" id="ARBA00023002"/>
    </source>
</evidence>
<dbReference type="GO" id="GO:0042597">
    <property type="term" value="C:periplasmic space"/>
    <property type="evidence" value="ECO:0007669"/>
    <property type="project" value="UniProtKB-SubCell"/>
</dbReference>
<feature type="binding site" description="covalent" evidence="8">
    <location>
        <position position="228"/>
    </location>
    <ligand>
        <name>heme c</name>
        <dbReference type="ChEBI" id="CHEBI:61717"/>
        <label>2</label>
    </ligand>
</feature>
<dbReference type="GO" id="GO:0046872">
    <property type="term" value="F:metal ion binding"/>
    <property type="evidence" value="ECO:0007669"/>
    <property type="project" value="UniProtKB-KW"/>
</dbReference>
<dbReference type="Proteomes" id="UP000078406">
    <property type="component" value="Unassembled WGS sequence"/>
</dbReference>
<keyword evidence="5" id="KW-0574">Periplasm</keyword>
<comment type="subcellular location">
    <subcellularLocation>
        <location evidence="1">Periplasm</location>
    </subcellularLocation>
</comment>
<comment type="caution">
    <text evidence="11">The sequence shown here is derived from an EMBL/GenBank/DDBJ whole genome shotgun (WGS) entry which is preliminary data.</text>
</comment>
<accession>A0A177XUM4</accession>
<evidence type="ECO:0000256" key="9">
    <source>
        <dbReference type="PIRSR" id="PIRSR000294-2"/>
    </source>
</evidence>
<dbReference type="RefSeq" id="WP_054962524.1">
    <property type="nucleotide sequence ID" value="NZ_LLEI02000091.1"/>
</dbReference>
<proteinExistence type="predicted"/>
<dbReference type="Pfam" id="PF03150">
    <property type="entry name" value="CCP_MauG"/>
    <property type="match status" value="1"/>
</dbReference>
<keyword evidence="2 8" id="KW-0349">Heme</keyword>
<dbReference type="InterPro" id="IPR036909">
    <property type="entry name" value="Cyt_c-like_dom_sf"/>
</dbReference>
<dbReference type="PANTHER" id="PTHR30600:SF7">
    <property type="entry name" value="CYTOCHROME C PEROXIDASE-RELATED"/>
    <property type="match status" value="1"/>
</dbReference>
<evidence type="ECO:0000313" key="12">
    <source>
        <dbReference type="Proteomes" id="UP000078406"/>
    </source>
</evidence>